<gene>
    <name evidence="10" type="ORF">ERUC_LOCUS23333</name>
</gene>
<evidence type="ECO:0000256" key="8">
    <source>
        <dbReference type="PIRSR" id="PIRSR630616-3"/>
    </source>
</evidence>
<evidence type="ECO:0000313" key="10">
    <source>
        <dbReference type="EMBL" id="CAH8357578.1"/>
    </source>
</evidence>
<evidence type="ECO:0000256" key="1">
    <source>
        <dbReference type="ARBA" id="ARBA00022527"/>
    </source>
</evidence>
<feature type="binding site" evidence="7">
    <location>
        <position position="98"/>
    </location>
    <ligand>
        <name>ATP</name>
        <dbReference type="ChEBI" id="CHEBI:30616"/>
    </ligand>
</feature>
<keyword evidence="1" id="KW-0723">Serine/threonine-protein kinase</keyword>
<dbReference type="SUPFAM" id="SSF56112">
    <property type="entry name" value="Protein kinase-like (PK-like)"/>
    <property type="match status" value="1"/>
</dbReference>
<feature type="active site" description="Proton acceptor" evidence="6">
    <location>
        <position position="80"/>
    </location>
</feature>
<reference evidence="10 11" key="1">
    <citation type="submission" date="2022-03" db="EMBL/GenBank/DDBJ databases">
        <authorList>
            <person name="Macdonald S."/>
            <person name="Ahmed S."/>
            <person name="Newling K."/>
        </authorList>
    </citation>
    <scope>NUCLEOTIDE SEQUENCE [LARGE SCALE GENOMIC DNA]</scope>
</reference>
<dbReference type="GO" id="GO:0004674">
    <property type="term" value="F:protein serine/threonine kinase activity"/>
    <property type="evidence" value="ECO:0007669"/>
    <property type="project" value="UniProtKB-KW"/>
</dbReference>
<evidence type="ECO:0000256" key="5">
    <source>
        <dbReference type="ARBA" id="ARBA00022840"/>
    </source>
</evidence>
<accession>A0ABC8KJA1</accession>
<dbReference type="GO" id="GO:0005524">
    <property type="term" value="F:ATP binding"/>
    <property type="evidence" value="ECO:0007669"/>
    <property type="project" value="UniProtKB-KW"/>
</dbReference>
<keyword evidence="5 7" id="KW-0067">ATP-binding</keyword>
<dbReference type="InterPro" id="IPR000719">
    <property type="entry name" value="Prot_kinase_dom"/>
</dbReference>
<feature type="cross-link" description="Glycyl lysine isopeptide (Lys-Gly) (interchain with G-Cter in SUMO2)" evidence="8">
    <location>
        <position position="82"/>
    </location>
</feature>
<evidence type="ECO:0000256" key="7">
    <source>
        <dbReference type="PIRSR" id="PIRSR630616-2"/>
    </source>
</evidence>
<keyword evidence="4" id="KW-0418">Kinase</keyword>
<sequence length="144" mass="15765">MAAYSGKNLWTPETPSAQGVWSIRDDLQVPSSPSFLVYAQGKGPPPMVQELFQSIISQLFQYVRFSLLSYLHSKAVVHRDVKTENMLLETNKTLKISDFGVATVEAQNPQDMTGETGTLGYMSPEKSGALTTAEGTKSLNSSFI</sequence>
<feature type="binding site" evidence="7">
    <location>
        <begin position="84"/>
        <end position="85"/>
    </location>
    <ligand>
        <name>ATP</name>
        <dbReference type="ChEBI" id="CHEBI:30616"/>
    </ligand>
</feature>
<dbReference type="AlphaFoldDB" id="A0ABC8KJA1"/>
<proteinExistence type="predicted"/>
<dbReference type="Proteomes" id="UP001642260">
    <property type="component" value="Unassembled WGS sequence"/>
</dbReference>
<dbReference type="Pfam" id="PF00069">
    <property type="entry name" value="Pkinase"/>
    <property type="match status" value="1"/>
</dbReference>
<evidence type="ECO:0000259" key="9">
    <source>
        <dbReference type="PROSITE" id="PS50011"/>
    </source>
</evidence>
<dbReference type="Gene3D" id="1.10.510.10">
    <property type="entry name" value="Transferase(Phosphotransferase) domain 1"/>
    <property type="match status" value="1"/>
</dbReference>
<comment type="caution">
    <text evidence="10">The sequence shown here is derived from an EMBL/GenBank/DDBJ whole genome shotgun (WGS) entry which is preliminary data.</text>
</comment>
<name>A0ABC8KJA1_ERUVS</name>
<feature type="domain" description="Protein kinase" evidence="9">
    <location>
        <begin position="1"/>
        <end position="144"/>
    </location>
</feature>
<dbReference type="PROSITE" id="PS00108">
    <property type="entry name" value="PROTEIN_KINASE_ST"/>
    <property type="match status" value="1"/>
</dbReference>
<evidence type="ECO:0000256" key="4">
    <source>
        <dbReference type="ARBA" id="ARBA00022777"/>
    </source>
</evidence>
<evidence type="ECO:0000313" key="11">
    <source>
        <dbReference type="Proteomes" id="UP001642260"/>
    </source>
</evidence>
<keyword evidence="3 7" id="KW-0547">Nucleotide-binding</keyword>
<evidence type="ECO:0000256" key="6">
    <source>
        <dbReference type="PIRSR" id="PIRSR630616-1"/>
    </source>
</evidence>
<evidence type="ECO:0000256" key="3">
    <source>
        <dbReference type="ARBA" id="ARBA00022741"/>
    </source>
</evidence>
<dbReference type="PANTHER" id="PTHR24350">
    <property type="entry name" value="SERINE/THREONINE-PROTEIN KINASE IAL-RELATED"/>
    <property type="match status" value="1"/>
</dbReference>
<organism evidence="10 11">
    <name type="scientific">Eruca vesicaria subsp. sativa</name>
    <name type="common">Garden rocket</name>
    <name type="synonym">Eruca sativa</name>
    <dbReference type="NCBI Taxonomy" id="29727"/>
    <lineage>
        <taxon>Eukaryota</taxon>
        <taxon>Viridiplantae</taxon>
        <taxon>Streptophyta</taxon>
        <taxon>Embryophyta</taxon>
        <taxon>Tracheophyta</taxon>
        <taxon>Spermatophyta</taxon>
        <taxon>Magnoliopsida</taxon>
        <taxon>eudicotyledons</taxon>
        <taxon>Gunneridae</taxon>
        <taxon>Pentapetalae</taxon>
        <taxon>rosids</taxon>
        <taxon>malvids</taxon>
        <taxon>Brassicales</taxon>
        <taxon>Brassicaceae</taxon>
        <taxon>Brassiceae</taxon>
        <taxon>Eruca</taxon>
    </lineage>
</organism>
<keyword evidence="2" id="KW-0808">Transferase</keyword>
<keyword evidence="11" id="KW-1185">Reference proteome</keyword>
<dbReference type="PROSITE" id="PS50011">
    <property type="entry name" value="PROTEIN_KINASE_DOM"/>
    <property type="match status" value="1"/>
</dbReference>
<evidence type="ECO:0000256" key="2">
    <source>
        <dbReference type="ARBA" id="ARBA00022679"/>
    </source>
</evidence>
<dbReference type="InterPro" id="IPR011009">
    <property type="entry name" value="Kinase-like_dom_sf"/>
</dbReference>
<dbReference type="InterPro" id="IPR030616">
    <property type="entry name" value="Aur-like"/>
</dbReference>
<protein>
    <recommendedName>
        <fullName evidence="9">Protein kinase domain-containing protein</fullName>
    </recommendedName>
</protein>
<dbReference type="EMBL" id="CAKOAT010234155">
    <property type="protein sequence ID" value="CAH8357578.1"/>
    <property type="molecule type" value="Genomic_DNA"/>
</dbReference>
<dbReference type="InterPro" id="IPR008271">
    <property type="entry name" value="Ser/Thr_kinase_AS"/>
</dbReference>